<feature type="domain" description="Replication factor A C-terminal" evidence="6">
    <location>
        <begin position="247"/>
        <end position="337"/>
    </location>
</feature>
<dbReference type="SUPFAM" id="SSF50249">
    <property type="entry name" value="Nucleic acid-binding proteins"/>
    <property type="match status" value="2"/>
</dbReference>
<proteinExistence type="inferred from homology"/>
<evidence type="ECO:0000256" key="4">
    <source>
        <dbReference type="ARBA" id="ARBA00022833"/>
    </source>
</evidence>
<evidence type="ECO:0000256" key="2">
    <source>
        <dbReference type="ARBA" id="ARBA00022723"/>
    </source>
</evidence>
<evidence type="ECO:0000256" key="3">
    <source>
        <dbReference type="ARBA" id="ARBA00022771"/>
    </source>
</evidence>
<name>A0A699I0B8_TANCI</name>
<dbReference type="CDD" id="cd04476">
    <property type="entry name" value="RPA1_DBD_C"/>
    <property type="match status" value="1"/>
</dbReference>
<dbReference type="InterPro" id="IPR047192">
    <property type="entry name" value="Euk_RPA1_DBD_C"/>
</dbReference>
<keyword evidence="4" id="KW-0862">Zinc</keyword>
<dbReference type="GO" id="GO:0008270">
    <property type="term" value="F:zinc ion binding"/>
    <property type="evidence" value="ECO:0007669"/>
    <property type="project" value="UniProtKB-KW"/>
</dbReference>
<dbReference type="PANTHER" id="PTHR47165">
    <property type="entry name" value="OS03G0429900 PROTEIN"/>
    <property type="match status" value="1"/>
</dbReference>
<evidence type="ECO:0000259" key="6">
    <source>
        <dbReference type="Pfam" id="PF08646"/>
    </source>
</evidence>
<sequence length="537" mass="61544">MIFPWMKFHIHPIPYDLQETMINVIQGMSVEEIERVVAQRVANAIEAIAIYETKTNLAHKAMSQTERQEEKGSTTIRKVYANSVGFVRYTFQLVVFDDIELTNNKYMIDVSGYVTNVRRTTYTKSGSKTLDFYLVNQRGQSLRVTLWGGIGDSLMDKKTAHVGMCAIVLTLMTAKTYNNKLYSSSTSSRIIYDDDDYIPSLQKLRLVRSLVEPNKEMMMVDCSQPKEKTVKNLLLWARNHKNDMVTFQCKVMIEDIKRKSGWNYPSCGGEKCRKSVSRQAGKFLCETCNRTVDYPVLRYRLEVVVADDTAHTIVVMFNEIATELLNCSADSLIEAEDEVGFCYLFQLHSYIDTNLHIQYAKDDSGLSTAIRNLIGTTHVMELKSHTYYEYGCYESFTFWKINPANLVDDGASSSNQLIIVDDSKPSFKRLARKPSVFTPSKLNEEKRMKRLLTTFNTIGAAKQQSTISKTYCAHTLLSTFIYFHCLRYKLEDSDADEVSCSAKDPHEINANGPVDKKKRKMQAQRKPIITKLYWIIH</sequence>
<dbReference type="Gene3D" id="2.40.50.140">
    <property type="entry name" value="Nucleic acid-binding proteins"/>
    <property type="match status" value="2"/>
</dbReference>
<accession>A0A699I0B8</accession>
<gene>
    <name evidence="7" type="ORF">Tci_460709</name>
</gene>
<dbReference type="InterPro" id="IPR013955">
    <property type="entry name" value="Rep_factor-A_C"/>
</dbReference>
<dbReference type="EMBL" id="BKCJ010219345">
    <property type="protein sequence ID" value="GEY88735.1"/>
    <property type="molecule type" value="Genomic_DNA"/>
</dbReference>
<dbReference type="GO" id="GO:0003677">
    <property type="term" value="F:DNA binding"/>
    <property type="evidence" value="ECO:0007669"/>
    <property type="project" value="UniProtKB-KW"/>
</dbReference>
<organism evidence="7">
    <name type="scientific">Tanacetum cinerariifolium</name>
    <name type="common">Dalmatian daisy</name>
    <name type="synonym">Chrysanthemum cinerariifolium</name>
    <dbReference type="NCBI Taxonomy" id="118510"/>
    <lineage>
        <taxon>Eukaryota</taxon>
        <taxon>Viridiplantae</taxon>
        <taxon>Streptophyta</taxon>
        <taxon>Embryophyta</taxon>
        <taxon>Tracheophyta</taxon>
        <taxon>Spermatophyta</taxon>
        <taxon>Magnoliopsida</taxon>
        <taxon>eudicotyledons</taxon>
        <taxon>Gunneridae</taxon>
        <taxon>Pentapetalae</taxon>
        <taxon>asterids</taxon>
        <taxon>campanulids</taxon>
        <taxon>Asterales</taxon>
        <taxon>Asteraceae</taxon>
        <taxon>Asteroideae</taxon>
        <taxon>Anthemideae</taxon>
        <taxon>Anthemidinae</taxon>
        <taxon>Tanacetum</taxon>
    </lineage>
</organism>
<dbReference type="PANTHER" id="PTHR47165:SF4">
    <property type="entry name" value="OS03G0429900 PROTEIN"/>
    <property type="match status" value="1"/>
</dbReference>
<dbReference type="AlphaFoldDB" id="A0A699I0B8"/>
<keyword evidence="3" id="KW-0863">Zinc-finger</keyword>
<evidence type="ECO:0000313" key="7">
    <source>
        <dbReference type="EMBL" id="GEY88735.1"/>
    </source>
</evidence>
<protein>
    <recommendedName>
        <fullName evidence="6">Replication factor A C-terminal domain-containing protein</fullName>
    </recommendedName>
</protein>
<evidence type="ECO:0000256" key="1">
    <source>
        <dbReference type="ARBA" id="ARBA00005690"/>
    </source>
</evidence>
<comment type="similarity">
    <text evidence="1">Belongs to the replication factor A protein 1 family.</text>
</comment>
<reference evidence="7" key="1">
    <citation type="journal article" date="2019" name="Sci. Rep.">
        <title>Draft genome of Tanacetum cinerariifolium, the natural source of mosquito coil.</title>
        <authorList>
            <person name="Yamashiro T."/>
            <person name="Shiraishi A."/>
            <person name="Satake H."/>
            <person name="Nakayama K."/>
        </authorList>
    </citation>
    <scope>NUCLEOTIDE SEQUENCE</scope>
</reference>
<dbReference type="InterPro" id="IPR012340">
    <property type="entry name" value="NA-bd_OB-fold"/>
</dbReference>
<comment type="caution">
    <text evidence="7">The sequence shown here is derived from an EMBL/GenBank/DDBJ whole genome shotgun (WGS) entry which is preliminary data.</text>
</comment>
<evidence type="ECO:0000256" key="5">
    <source>
        <dbReference type="ARBA" id="ARBA00023125"/>
    </source>
</evidence>
<keyword evidence="5" id="KW-0238">DNA-binding</keyword>
<keyword evidence="2" id="KW-0479">Metal-binding</keyword>
<dbReference type="Pfam" id="PF08646">
    <property type="entry name" value="Rep_fac-A_C"/>
    <property type="match status" value="1"/>
</dbReference>